<sequence length="166" mass="19154">METGEKSRSSHGWSSIMAGKTVLEKGMGYIVGNGENIKVWSDQWLSPLHPIAPMGPPTFSNQHLKVSDLLDHQTNEWNLDQIRLHLPHYEDLIRLIIPSSVKPCDKKAWLGDPSGVYSSKSGYKKIFEDKNIPHPEPFGWMQLVWKLHISPKLHHFLWRLLNRPFQ</sequence>
<evidence type="ECO:0008006" key="3">
    <source>
        <dbReference type="Google" id="ProtNLM"/>
    </source>
</evidence>
<name>A0A8X7P9D5_BRACI</name>
<proteinExistence type="predicted"/>
<protein>
    <recommendedName>
        <fullName evidence="3">Reverse transcriptase zinc-binding domain-containing protein</fullName>
    </recommendedName>
</protein>
<evidence type="ECO:0000313" key="2">
    <source>
        <dbReference type="Proteomes" id="UP000886595"/>
    </source>
</evidence>
<dbReference type="PANTHER" id="PTHR36617:SF5">
    <property type="entry name" value="OS05G0421675 PROTEIN"/>
    <property type="match status" value="1"/>
</dbReference>
<dbReference type="OrthoDB" id="1113207at2759"/>
<comment type="caution">
    <text evidence="1">The sequence shown here is derived from an EMBL/GenBank/DDBJ whole genome shotgun (WGS) entry which is preliminary data.</text>
</comment>
<gene>
    <name evidence="1" type="ORF">Bca52824_086340</name>
</gene>
<accession>A0A8X7P9D5</accession>
<dbReference type="AlphaFoldDB" id="A0A8X7P9D5"/>
<reference evidence="1 2" key="1">
    <citation type="submission" date="2020-02" db="EMBL/GenBank/DDBJ databases">
        <authorList>
            <person name="Ma Q."/>
            <person name="Huang Y."/>
            <person name="Song X."/>
            <person name="Pei D."/>
        </authorList>
    </citation>
    <scope>NUCLEOTIDE SEQUENCE [LARGE SCALE GENOMIC DNA]</scope>
    <source>
        <strain evidence="1">Sxm20200214</strain>
        <tissue evidence="1">Leaf</tissue>
    </source>
</reference>
<dbReference type="EMBL" id="JAAMPC010000017">
    <property type="protein sequence ID" value="KAG2246712.1"/>
    <property type="molecule type" value="Genomic_DNA"/>
</dbReference>
<dbReference type="Proteomes" id="UP000886595">
    <property type="component" value="Unassembled WGS sequence"/>
</dbReference>
<dbReference type="PANTHER" id="PTHR36617">
    <property type="entry name" value="PROTEIN, PUTATIVE-RELATED"/>
    <property type="match status" value="1"/>
</dbReference>
<keyword evidence="2" id="KW-1185">Reference proteome</keyword>
<evidence type="ECO:0000313" key="1">
    <source>
        <dbReference type="EMBL" id="KAG2246712.1"/>
    </source>
</evidence>
<organism evidence="1 2">
    <name type="scientific">Brassica carinata</name>
    <name type="common">Ethiopian mustard</name>
    <name type="synonym">Abyssinian cabbage</name>
    <dbReference type="NCBI Taxonomy" id="52824"/>
    <lineage>
        <taxon>Eukaryota</taxon>
        <taxon>Viridiplantae</taxon>
        <taxon>Streptophyta</taxon>
        <taxon>Embryophyta</taxon>
        <taxon>Tracheophyta</taxon>
        <taxon>Spermatophyta</taxon>
        <taxon>Magnoliopsida</taxon>
        <taxon>eudicotyledons</taxon>
        <taxon>Gunneridae</taxon>
        <taxon>Pentapetalae</taxon>
        <taxon>rosids</taxon>
        <taxon>malvids</taxon>
        <taxon>Brassicales</taxon>
        <taxon>Brassicaceae</taxon>
        <taxon>Brassiceae</taxon>
        <taxon>Brassica</taxon>
    </lineage>
</organism>